<comment type="caution">
    <text evidence="1">The sequence shown here is derived from an EMBL/GenBank/DDBJ whole genome shotgun (WGS) entry which is preliminary data.</text>
</comment>
<gene>
    <name evidence="1" type="ORF">DFP81_1171</name>
</gene>
<name>A0A3E0DEE3_9GAMM</name>
<keyword evidence="2" id="KW-1185">Reference proteome</keyword>
<protein>
    <submittedName>
        <fullName evidence="1">Uncharacterized protein</fullName>
    </submittedName>
</protein>
<proteinExistence type="predicted"/>
<evidence type="ECO:0000313" key="1">
    <source>
        <dbReference type="EMBL" id="REG80994.1"/>
    </source>
</evidence>
<sequence>MKLNLLIVEDSAAVLAQWEEKLEFYSVEESPIYEIEHKIVTSLSEAKQLLDNTRFDAAVVDIRLDENGEQTNHGNEILSSLSDNSLTVCAVYTGEPGTEIVKEHQKEFVQVFKKGDGDGIENVLSWLDEKLNMVSAIKSMQDSFSKSMAQAFTKSIWPRWSYWLGAEEEPELTKKALTRHMASHLHASFLNEVSAVHPEEHYFIPPLQDKLDTGDIVKIEGEYFILVR</sequence>
<evidence type="ECO:0000313" key="2">
    <source>
        <dbReference type="Proteomes" id="UP000256542"/>
    </source>
</evidence>
<dbReference type="EMBL" id="QUNG01000017">
    <property type="protein sequence ID" value="REG80994.1"/>
    <property type="molecule type" value="Genomic_DNA"/>
</dbReference>
<dbReference type="AlphaFoldDB" id="A0A3E0DEE3"/>
<reference evidence="1 2" key="1">
    <citation type="submission" date="2018-08" db="EMBL/GenBank/DDBJ databases">
        <title>Genomic Encyclopedia of Type Strains, Phase III (KMG-III): the genomes of soil and plant-associated and newly described type strains.</title>
        <authorList>
            <person name="Whitman W."/>
        </authorList>
    </citation>
    <scope>NUCLEOTIDE SEQUENCE [LARGE SCALE GENOMIC DNA]</scope>
    <source>
        <strain evidence="1 2">CECT 7375</strain>
    </source>
</reference>
<dbReference type="RefSeq" id="WP_181903122.1">
    <property type="nucleotide sequence ID" value="NZ_QUNG01000017.1"/>
</dbReference>
<accession>A0A3E0DEE3</accession>
<dbReference type="Proteomes" id="UP000256542">
    <property type="component" value="Unassembled WGS sequence"/>
</dbReference>
<organism evidence="1 2">
    <name type="scientific">Marinomonas pollencensis</name>
    <dbReference type="NCBI Taxonomy" id="491954"/>
    <lineage>
        <taxon>Bacteria</taxon>
        <taxon>Pseudomonadati</taxon>
        <taxon>Pseudomonadota</taxon>
        <taxon>Gammaproteobacteria</taxon>
        <taxon>Oceanospirillales</taxon>
        <taxon>Oceanospirillaceae</taxon>
        <taxon>Marinomonas</taxon>
    </lineage>
</organism>
<dbReference type="SUPFAM" id="SSF52172">
    <property type="entry name" value="CheY-like"/>
    <property type="match status" value="1"/>
</dbReference>
<dbReference type="Gene3D" id="3.40.50.2300">
    <property type="match status" value="1"/>
</dbReference>
<dbReference type="InterPro" id="IPR011006">
    <property type="entry name" value="CheY-like_superfamily"/>
</dbReference>